<proteinExistence type="predicted"/>
<feature type="compositionally biased region" description="Pro residues" evidence="1">
    <location>
        <begin position="38"/>
        <end position="56"/>
    </location>
</feature>
<name>A0A7J7FYM1_CAMSI</name>
<accession>A0A7J7FYM1</accession>
<gene>
    <name evidence="2" type="ORF">HYC85_029673</name>
</gene>
<dbReference type="Proteomes" id="UP000593564">
    <property type="component" value="Unassembled WGS sequence"/>
</dbReference>
<feature type="region of interest" description="Disordered" evidence="1">
    <location>
        <begin position="1"/>
        <end position="65"/>
    </location>
</feature>
<dbReference type="AlphaFoldDB" id="A0A7J7FYM1"/>
<keyword evidence="3" id="KW-1185">Reference proteome</keyword>
<reference evidence="3" key="1">
    <citation type="journal article" date="2020" name="Nat. Commun.">
        <title>Genome assembly of wild tea tree DASZ reveals pedigree and selection history of tea varieties.</title>
        <authorList>
            <person name="Zhang W."/>
            <person name="Zhang Y."/>
            <person name="Qiu H."/>
            <person name="Guo Y."/>
            <person name="Wan H."/>
            <person name="Zhang X."/>
            <person name="Scossa F."/>
            <person name="Alseekh S."/>
            <person name="Zhang Q."/>
            <person name="Wang P."/>
            <person name="Xu L."/>
            <person name="Schmidt M.H."/>
            <person name="Jia X."/>
            <person name="Li D."/>
            <person name="Zhu A."/>
            <person name="Guo F."/>
            <person name="Chen W."/>
            <person name="Ni D."/>
            <person name="Usadel B."/>
            <person name="Fernie A.R."/>
            <person name="Wen W."/>
        </authorList>
    </citation>
    <scope>NUCLEOTIDE SEQUENCE [LARGE SCALE GENOMIC DNA]</scope>
    <source>
        <strain evidence="3">cv. G240</strain>
    </source>
</reference>
<dbReference type="EMBL" id="JACBKZ010000014">
    <property type="protein sequence ID" value="KAF5933502.1"/>
    <property type="molecule type" value="Genomic_DNA"/>
</dbReference>
<organism evidence="2 3">
    <name type="scientific">Camellia sinensis</name>
    <name type="common">Tea plant</name>
    <name type="synonym">Thea sinensis</name>
    <dbReference type="NCBI Taxonomy" id="4442"/>
    <lineage>
        <taxon>Eukaryota</taxon>
        <taxon>Viridiplantae</taxon>
        <taxon>Streptophyta</taxon>
        <taxon>Embryophyta</taxon>
        <taxon>Tracheophyta</taxon>
        <taxon>Spermatophyta</taxon>
        <taxon>Magnoliopsida</taxon>
        <taxon>eudicotyledons</taxon>
        <taxon>Gunneridae</taxon>
        <taxon>Pentapetalae</taxon>
        <taxon>asterids</taxon>
        <taxon>Ericales</taxon>
        <taxon>Theaceae</taxon>
        <taxon>Camellia</taxon>
    </lineage>
</organism>
<protein>
    <submittedName>
        <fullName evidence="2">Uncharacterized protein</fullName>
    </submittedName>
</protein>
<sequence>MEGQFDGFPAIGRDTTPVPAPFAGLFAGQAQRSHPYPQQQPTPQGQPVPNIPPYGPRGPQAQGYPPNPVFVLPVVVQQAQNMVPRDQIADIVREIPMARGVQTLVYRKPYP</sequence>
<evidence type="ECO:0000256" key="1">
    <source>
        <dbReference type="SAM" id="MobiDB-lite"/>
    </source>
</evidence>
<reference evidence="2 3" key="2">
    <citation type="submission" date="2020-07" db="EMBL/GenBank/DDBJ databases">
        <title>Genome assembly of wild tea tree DASZ reveals pedigree and selection history of tea varieties.</title>
        <authorList>
            <person name="Zhang W."/>
        </authorList>
    </citation>
    <scope>NUCLEOTIDE SEQUENCE [LARGE SCALE GENOMIC DNA]</scope>
    <source>
        <strain evidence="3">cv. G240</strain>
        <tissue evidence="2">Leaf</tissue>
    </source>
</reference>
<comment type="caution">
    <text evidence="2">The sequence shown here is derived from an EMBL/GenBank/DDBJ whole genome shotgun (WGS) entry which is preliminary data.</text>
</comment>
<evidence type="ECO:0000313" key="2">
    <source>
        <dbReference type="EMBL" id="KAF5933502.1"/>
    </source>
</evidence>
<evidence type="ECO:0000313" key="3">
    <source>
        <dbReference type="Proteomes" id="UP000593564"/>
    </source>
</evidence>